<dbReference type="InterPro" id="IPR024790">
    <property type="entry name" value="APC4_long_dom"/>
</dbReference>
<evidence type="ECO:0000259" key="6">
    <source>
        <dbReference type="Pfam" id="PF12894"/>
    </source>
</evidence>
<evidence type="ECO:0000256" key="2">
    <source>
        <dbReference type="ARBA" id="ARBA00022618"/>
    </source>
</evidence>
<dbReference type="GO" id="GO:0070979">
    <property type="term" value="P:protein K11-linked ubiquitination"/>
    <property type="evidence" value="ECO:0007669"/>
    <property type="project" value="TreeGrafter"/>
</dbReference>
<dbReference type="InterPro" id="IPR024789">
    <property type="entry name" value="APC4"/>
</dbReference>
<accession>A0A9P6XBW3</accession>
<dbReference type="GO" id="GO:0034399">
    <property type="term" value="C:nuclear periphery"/>
    <property type="evidence" value="ECO:0007669"/>
    <property type="project" value="TreeGrafter"/>
</dbReference>
<feature type="domain" description="Anaphase-promoting complex subunit 4 long" evidence="7">
    <location>
        <begin position="236"/>
        <end position="434"/>
    </location>
</feature>
<evidence type="ECO:0000256" key="4">
    <source>
        <dbReference type="ARBA" id="ARBA00022786"/>
    </source>
</evidence>
<dbReference type="SUPFAM" id="SSF50978">
    <property type="entry name" value="WD40 repeat-like"/>
    <property type="match status" value="1"/>
</dbReference>
<organism evidence="8 9">
    <name type="scientific">Rhizopus oryzae</name>
    <name type="common">Mucormycosis agent</name>
    <name type="synonym">Rhizopus arrhizus var. delemar</name>
    <dbReference type="NCBI Taxonomy" id="64495"/>
    <lineage>
        <taxon>Eukaryota</taxon>
        <taxon>Fungi</taxon>
        <taxon>Fungi incertae sedis</taxon>
        <taxon>Mucoromycota</taxon>
        <taxon>Mucoromycotina</taxon>
        <taxon>Mucoromycetes</taxon>
        <taxon>Mucorales</taxon>
        <taxon>Mucorineae</taxon>
        <taxon>Rhizopodaceae</taxon>
        <taxon>Rhizopus</taxon>
    </lineage>
</organism>
<keyword evidence="2" id="KW-0132">Cell division</keyword>
<dbReference type="Pfam" id="PF12894">
    <property type="entry name" value="ANAPC4_WD40"/>
    <property type="match status" value="1"/>
</dbReference>
<dbReference type="AlphaFoldDB" id="A0A9P6XBW3"/>
<dbReference type="Proteomes" id="UP000716291">
    <property type="component" value="Unassembled WGS sequence"/>
</dbReference>
<dbReference type="GO" id="GO:0031145">
    <property type="term" value="P:anaphase-promoting complex-dependent catabolic process"/>
    <property type="evidence" value="ECO:0007669"/>
    <property type="project" value="InterPro"/>
</dbReference>
<dbReference type="EMBL" id="JAANQT010000590">
    <property type="protein sequence ID" value="KAG1309779.1"/>
    <property type="molecule type" value="Genomic_DNA"/>
</dbReference>
<keyword evidence="9" id="KW-1185">Reference proteome</keyword>
<feature type="domain" description="Anaphase-promoting complex subunit 4-like WD40" evidence="6">
    <location>
        <begin position="22"/>
        <end position="114"/>
    </location>
</feature>
<dbReference type="PANTHER" id="PTHR13260:SF0">
    <property type="entry name" value="ANAPHASE-PROMOTING COMPLEX SUBUNIT 4"/>
    <property type="match status" value="1"/>
</dbReference>
<keyword evidence="5" id="KW-0131">Cell cycle</keyword>
<evidence type="ECO:0000259" key="7">
    <source>
        <dbReference type="Pfam" id="PF12896"/>
    </source>
</evidence>
<proteinExistence type="predicted"/>
<evidence type="ECO:0000256" key="5">
    <source>
        <dbReference type="ARBA" id="ARBA00023306"/>
    </source>
</evidence>
<dbReference type="InterPro" id="IPR015943">
    <property type="entry name" value="WD40/YVTN_repeat-like_dom_sf"/>
</dbReference>
<sequence>MSNEDFAHFTKEILVDPAKLISWCPIADLVLIVSPDDNISLYRFTIKQLTLLWTSAFDSTITAVTWKPNGKELVIGCENGIVYKVDTRYENLKISPCWSSNAAEKSAIRCFAWTTYDTKNTQENIKGFDPKAFELESSLPLLSDDPPVEPLSRIPIPRRQIKVLPEKPSESTEIQTLLLIGTNEGHVYVILNGIYQIGVIKINQALQKGTSILNITTEINMKSLFILTQSDEYDSVMIDTHILEIKKEEIFNISKIQTQLNYLFKYATYTFDVLKRHYDSFTRQTKTIITNTIDVIMNQSGEIQNPMPEVEFVAILATGNFSPISRELMTDYLTPQLVKQWESTNHNGYQNSLVTICEYVLPVLDRILLQLSHLLGYGLWKDRYSEFLDPDSIEECISRVQKLIVQVRELACQLRRLIKLFKAFIKWIHLVSLKTSDPESVELQNLSNLCEEPEFVFEYLEEWFIQDNLAKYFVDSKDSKNSLNIQLFDIIEYCNNMLQKPSQNISKKMKVISTNTFQLENVPKHTITSFISTNEKSTQAIYYALLQQDQKDTANLYTVLLDQIEFKDMITKALDSQDVQFKRSITLNNMIDVKLGCNGIPKRRIFAIVASNCLLNIYSMDRQEFDDDE</sequence>
<keyword evidence="4" id="KW-0833">Ubl conjugation pathway</keyword>
<evidence type="ECO:0000256" key="3">
    <source>
        <dbReference type="ARBA" id="ARBA00022776"/>
    </source>
</evidence>
<name>A0A9P6XBW3_RHIOR</name>
<dbReference type="GO" id="GO:0005680">
    <property type="term" value="C:anaphase-promoting complex"/>
    <property type="evidence" value="ECO:0007669"/>
    <property type="project" value="InterPro"/>
</dbReference>
<keyword evidence="3" id="KW-0498">Mitosis</keyword>
<dbReference type="Pfam" id="PF12896">
    <property type="entry name" value="ANAPC4"/>
    <property type="match status" value="1"/>
</dbReference>
<evidence type="ECO:0000256" key="1">
    <source>
        <dbReference type="ARBA" id="ARBA00016067"/>
    </source>
</evidence>
<dbReference type="GO" id="GO:0051301">
    <property type="term" value="P:cell division"/>
    <property type="evidence" value="ECO:0007669"/>
    <property type="project" value="UniProtKB-KW"/>
</dbReference>
<evidence type="ECO:0000313" key="8">
    <source>
        <dbReference type="EMBL" id="KAG1309779.1"/>
    </source>
</evidence>
<dbReference type="Gene3D" id="2.130.10.10">
    <property type="entry name" value="YVTN repeat-like/Quinoprotein amine dehydrogenase"/>
    <property type="match status" value="1"/>
</dbReference>
<comment type="caution">
    <text evidence="8">The sequence shown here is derived from an EMBL/GenBank/DDBJ whole genome shotgun (WGS) entry which is preliminary data.</text>
</comment>
<dbReference type="InterPro" id="IPR036322">
    <property type="entry name" value="WD40_repeat_dom_sf"/>
</dbReference>
<gene>
    <name evidence="8" type="ORF">G6F64_005047</name>
</gene>
<dbReference type="InterPro" id="IPR024977">
    <property type="entry name" value="Apc4-like_WD40_dom"/>
</dbReference>
<protein>
    <recommendedName>
        <fullName evidence="1">Anaphase-promoting complex subunit 4</fullName>
    </recommendedName>
</protein>
<dbReference type="PANTHER" id="PTHR13260">
    <property type="entry name" value="ANAPHASE PROMOTING COMPLEX SUBUNIT 4 APC4"/>
    <property type="match status" value="1"/>
</dbReference>
<evidence type="ECO:0000313" key="9">
    <source>
        <dbReference type="Proteomes" id="UP000716291"/>
    </source>
</evidence>
<dbReference type="OrthoDB" id="2110451at2759"/>
<reference evidence="8" key="1">
    <citation type="journal article" date="2020" name="Microb. Genom.">
        <title>Genetic diversity of clinical and environmental Mucorales isolates obtained from an investigation of mucormycosis cases among solid organ transplant recipients.</title>
        <authorList>
            <person name="Nguyen M.H."/>
            <person name="Kaul D."/>
            <person name="Muto C."/>
            <person name="Cheng S.J."/>
            <person name="Richter R.A."/>
            <person name="Bruno V.M."/>
            <person name="Liu G."/>
            <person name="Beyhan S."/>
            <person name="Sundermann A.J."/>
            <person name="Mounaud S."/>
            <person name="Pasculle A.W."/>
            <person name="Nierman W.C."/>
            <person name="Driscoll E."/>
            <person name="Cumbie R."/>
            <person name="Clancy C.J."/>
            <person name="Dupont C.L."/>
        </authorList>
    </citation>
    <scope>NUCLEOTIDE SEQUENCE</scope>
    <source>
        <strain evidence="8">GL11</strain>
    </source>
</reference>